<sequence>MPTKDELVDVLTAIFTSNMFDQCFLFVDGLDEETLETWFDLLDTISKLPLNVLFTSRPLPLLKDSVPKARFFDIVVCDADNVCLIEEKVHSMKTLAKLLKMEGWREQVLKAMLKKSFGMFLVASLQLDMLGSCITIKDLRSALEHLPKGVHKIYTATMQCIENQPSPRMAKQALMTLVYTLESLYMDDLRHAITIDSKYNPDLLVDKETLLSICCGFIPLEPQSKLIHLVYFTAKDFLEPYLRKDNPKPHALIASSCIVRMMHCGLHDKQVSIPFGYHGSPFKENPFLGYSHCQWELHSHFCSSVPPDIVDFILQCCCFFVFDEYKKVLYIGSSVHVAAAFGFHTLLRKWFSQPQSSDPTIICKLDVNARTDNGWTPIHLASIFGYTETIRVLLDADRIDVCCTNNWGVTPLMRAS</sequence>
<feature type="repeat" description="ANK" evidence="1">
    <location>
        <begin position="373"/>
        <end position="395"/>
    </location>
</feature>
<gene>
    <name evidence="2" type="ORF">FA15DRAFT_709690</name>
</gene>
<dbReference type="SUPFAM" id="SSF48403">
    <property type="entry name" value="Ankyrin repeat"/>
    <property type="match status" value="1"/>
</dbReference>
<dbReference type="Proteomes" id="UP000307440">
    <property type="component" value="Unassembled WGS sequence"/>
</dbReference>
<dbReference type="PROSITE" id="PS50088">
    <property type="entry name" value="ANK_REPEAT"/>
    <property type="match status" value="1"/>
</dbReference>
<dbReference type="PANTHER" id="PTHR10039">
    <property type="entry name" value="AMELOGENIN"/>
    <property type="match status" value="1"/>
</dbReference>
<dbReference type="PANTHER" id="PTHR10039:SF15">
    <property type="entry name" value="NACHT DOMAIN-CONTAINING PROTEIN"/>
    <property type="match status" value="1"/>
</dbReference>
<proteinExistence type="predicted"/>
<evidence type="ECO:0000313" key="3">
    <source>
        <dbReference type="Proteomes" id="UP000307440"/>
    </source>
</evidence>
<dbReference type="AlphaFoldDB" id="A0A5C3KFN9"/>
<accession>A0A5C3KFN9</accession>
<dbReference type="Gene3D" id="1.25.40.20">
    <property type="entry name" value="Ankyrin repeat-containing domain"/>
    <property type="match status" value="1"/>
</dbReference>
<evidence type="ECO:0000256" key="1">
    <source>
        <dbReference type="PROSITE-ProRule" id="PRU00023"/>
    </source>
</evidence>
<reference evidence="2 3" key="1">
    <citation type="journal article" date="2019" name="Nat. Ecol. Evol.">
        <title>Megaphylogeny resolves global patterns of mushroom evolution.</title>
        <authorList>
            <person name="Varga T."/>
            <person name="Krizsan K."/>
            <person name="Foldi C."/>
            <person name="Dima B."/>
            <person name="Sanchez-Garcia M."/>
            <person name="Sanchez-Ramirez S."/>
            <person name="Szollosi G.J."/>
            <person name="Szarkandi J.G."/>
            <person name="Papp V."/>
            <person name="Albert L."/>
            <person name="Andreopoulos W."/>
            <person name="Angelini C."/>
            <person name="Antonin V."/>
            <person name="Barry K.W."/>
            <person name="Bougher N.L."/>
            <person name="Buchanan P."/>
            <person name="Buyck B."/>
            <person name="Bense V."/>
            <person name="Catcheside P."/>
            <person name="Chovatia M."/>
            <person name="Cooper J."/>
            <person name="Damon W."/>
            <person name="Desjardin D."/>
            <person name="Finy P."/>
            <person name="Geml J."/>
            <person name="Haridas S."/>
            <person name="Hughes K."/>
            <person name="Justo A."/>
            <person name="Karasinski D."/>
            <person name="Kautmanova I."/>
            <person name="Kiss B."/>
            <person name="Kocsube S."/>
            <person name="Kotiranta H."/>
            <person name="LaButti K.M."/>
            <person name="Lechner B.E."/>
            <person name="Liimatainen K."/>
            <person name="Lipzen A."/>
            <person name="Lukacs Z."/>
            <person name="Mihaltcheva S."/>
            <person name="Morgado L.N."/>
            <person name="Niskanen T."/>
            <person name="Noordeloos M.E."/>
            <person name="Ohm R.A."/>
            <person name="Ortiz-Santana B."/>
            <person name="Ovrebo C."/>
            <person name="Racz N."/>
            <person name="Riley R."/>
            <person name="Savchenko A."/>
            <person name="Shiryaev A."/>
            <person name="Soop K."/>
            <person name="Spirin V."/>
            <person name="Szebenyi C."/>
            <person name="Tomsovsky M."/>
            <person name="Tulloss R.E."/>
            <person name="Uehling J."/>
            <person name="Grigoriev I.V."/>
            <person name="Vagvolgyi C."/>
            <person name="Papp T."/>
            <person name="Martin F.M."/>
            <person name="Miettinen O."/>
            <person name="Hibbett D.S."/>
            <person name="Nagy L.G."/>
        </authorList>
    </citation>
    <scope>NUCLEOTIDE SEQUENCE [LARGE SCALE GENOMIC DNA]</scope>
    <source>
        <strain evidence="2 3">CBS 121175</strain>
    </source>
</reference>
<dbReference type="InterPro" id="IPR002110">
    <property type="entry name" value="Ankyrin_rpt"/>
</dbReference>
<dbReference type="STRING" id="230819.A0A5C3KFN9"/>
<name>A0A5C3KFN9_COPMA</name>
<evidence type="ECO:0000313" key="2">
    <source>
        <dbReference type="EMBL" id="TFK18647.1"/>
    </source>
</evidence>
<dbReference type="InterPro" id="IPR036770">
    <property type="entry name" value="Ankyrin_rpt-contain_sf"/>
</dbReference>
<dbReference type="OrthoDB" id="7464126at2759"/>
<dbReference type="PROSITE" id="PS50297">
    <property type="entry name" value="ANK_REP_REGION"/>
    <property type="match status" value="1"/>
</dbReference>
<dbReference type="Pfam" id="PF12796">
    <property type="entry name" value="Ank_2"/>
    <property type="match status" value="1"/>
</dbReference>
<keyword evidence="1" id="KW-0040">ANK repeat</keyword>
<dbReference type="SMART" id="SM00248">
    <property type="entry name" value="ANK"/>
    <property type="match status" value="1"/>
</dbReference>
<dbReference type="EMBL" id="ML210387">
    <property type="protein sequence ID" value="TFK18647.1"/>
    <property type="molecule type" value="Genomic_DNA"/>
</dbReference>
<organism evidence="2 3">
    <name type="scientific">Coprinopsis marcescibilis</name>
    <name type="common">Agaric fungus</name>
    <name type="synonym">Psathyrella marcescibilis</name>
    <dbReference type="NCBI Taxonomy" id="230819"/>
    <lineage>
        <taxon>Eukaryota</taxon>
        <taxon>Fungi</taxon>
        <taxon>Dikarya</taxon>
        <taxon>Basidiomycota</taxon>
        <taxon>Agaricomycotina</taxon>
        <taxon>Agaricomycetes</taxon>
        <taxon>Agaricomycetidae</taxon>
        <taxon>Agaricales</taxon>
        <taxon>Agaricineae</taxon>
        <taxon>Psathyrellaceae</taxon>
        <taxon>Coprinopsis</taxon>
    </lineage>
</organism>
<protein>
    <submittedName>
        <fullName evidence="2">Uncharacterized protein</fullName>
    </submittedName>
</protein>
<keyword evidence="3" id="KW-1185">Reference proteome</keyword>